<dbReference type="EMBL" id="OFTC01000019">
    <property type="protein sequence ID" value="SOZ36300.1"/>
    <property type="molecule type" value="Genomic_DNA"/>
</dbReference>
<protein>
    <submittedName>
        <fullName evidence="1">Uncharacterized protein</fullName>
    </submittedName>
</protein>
<reference evidence="1 2" key="1">
    <citation type="submission" date="2018-01" db="EMBL/GenBank/DDBJ databases">
        <authorList>
            <person name="Clerissi C."/>
        </authorList>
    </citation>
    <scope>NUCLEOTIDE SEQUENCE [LARGE SCALE GENOMIC DNA]</scope>
    <source>
        <strain evidence="1">Cupriavidus taiwanensis STM 6082</strain>
    </source>
</reference>
<comment type="caution">
    <text evidence="1">The sequence shown here is derived from an EMBL/GenBank/DDBJ whole genome shotgun (WGS) entry which is preliminary data.</text>
</comment>
<accession>A0ABY1V3Y3</accession>
<evidence type="ECO:0000313" key="2">
    <source>
        <dbReference type="Proteomes" id="UP000256710"/>
    </source>
</evidence>
<keyword evidence="2" id="KW-1185">Reference proteome</keyword>
<gene>
    <name evidence="1" type="ORF">CBM2605_A260139</name>
</gene>
<sequence>MKNAGIRKDAGVFFCAIQGEAIASKGWRFALRPSCRQTVRVSIGTGPVRICPFKPLGSWRPGMARWQTHPDGLSPSGQLAL</sequence>
<dbReference type="Proteomes" id="UP000256710">
    <property type="component" value="Unassembled WGS sequence"/>
</dbReference>
<name>A0ABY1V3Y3_9BURK</name>
<proteinExistence type="predicted"/>
<organism evidence="1 2">
    <name type="scientific">Cupriavidus neocaledonicus</name>
    <dbReference type="NCBI Taxonomy" id="1040979"/>
    <lineage>
        <taxon>Bacteria</taxon>
        <taxon>Pseudomonadati</taxon>
        <taxon>Pseudomonadota</taxon>
        <taxon>Betaproteobacteria</taxon>
        <taxon>Burkholderiales</taxon>
        <taxon>Burkholderiaceae</taxon>
        <taxon>Cupriavidus</taxon>
    </lineage>
</organism>
<evidence type="ECO:0000313" key="1">
    <source>
        <dbReference type="EMBL" id="SOZ36300.1"/>
    </source>
</evidence>